<dbReference type="Proteomes" id="UP000828390">
    <property type="component" value="Unassembled WGS sequence"/>
</dbReference>
<feature type="compositionally biased region" description="Pro residues" evidence="1">
    <location>
        <begin position="22"/>
        <end position="33"/>
    </location>
</feature>
<name>A0A9D4EAP5_DREPO</name>
<keyword evidence="3" id="KW-1185">Reference proteome</keyword>
<sequence length="94" mass="10675">MRLSDASWRSSATRPTCSGARQPPPRLLHLPPQPPPLAPYKPLLLVPLVRLQWSVSRETVSPHRLPLLRRTVLMCSLPRHHLSTDHLLQVNRDG</sequence>
<protein>
    <submittedName>
        <fullName evidence="2">Uncharacterized protein</fullName>
    </submittedName>
</protein>
<evidence type="ECO:0000313" key="2">
    <source>
        <dbReference type="EMBL" id="KAH3774900.1"/>
    </source>
</evidence>
<evidence type="ECO:0000256" key="1">
    <source>
        <dbReference type="SAM" id="MobiDB-lite"/>
    </source>
</evidence>
<reference evidence="2" key="2">
    <citation type="submission" date="2020-11" db="EMBL/GenBank/DDBJ databases">
        <authorList>
            <person name="McCartney M.A."/>
            <person name="Auch B."/>
            <person name="Kono T."/>
            <person name="Mallez S."/>
            <person name="Becker A."/>
            <person name="Gohl D.M."/>
            <person name="Silverstein K.A.T."/>
            <person name="Koren S."/>
            <person name="Bechman K.B."/>
            <person name="Herman A."/>
            <person name="Abrahante J.E."/>
            <person name="Garbe J."/>
        </authorList>
    </citation>
    <scope>NUCLEOTIDE SEQUENCE</scope>
    <source>
        <strain evidence="2">Duluth1</strain>
        <tissue evidence="2">Whole animal</tissue>
    </source>
</reference>
<accession>A0A9D4EAP5</accession>
<dbReference type="AlphaFoldDB" id="A0A9D4EAP5"/>
<proteinExistence type="predicted"/>
<feature type="compositionally biased region" description="Polar residues" evidence="1">
    <location>
        <begin position="7"/>
        <end position="16"/>
    </location>
</feature>
<reference evidence="2" key="1">
    <citation type="journal article" date="2019" name="bioRxiv">
        <title>The Genome of the Zebra Mussel, Dreissena polymorpha: A Resource for Invasive Species Research.</title>
        <authorList>
            <person name="McCartney M.A."/>
            <person name="Auch B."/>
            <person name="Kono T."/>
            <person name="Mallez S."/>
            <person name="Zhang Y."/>
            <person name="Obille A."/>
            <person name="Becker A."/>
            <person name="Abrahante J.E."/>
            <person name="Garbe J."/>
            <person name="Badalamenti J.P."/>
            <person name="Herman A."/>
            <person name="Mangelson H."/>
            <person name="Liachko I."/>
            <person name="Sullivan S."/>
            <person name="Sone E.D."/>
            <person name="Koren S."/>
            <person name="Silverstein K.A.T."/>
            <person name="Beckman K.B."/>
            <person name="Gohl D.M."/>
        </authorList>
    </citation>
    <scope>NUCLEOTIDE SEQUENCE</scope>
    <source>
        <strain evidence="2">Duluth1</strain>
        <tissue evidence="2">Whole animal</tissue>
    </source>
</reference>
<comment type="caution">
    <text evidence="2">The sequence shown here is derived from an EMBL/GenBank/DDBJ whole genome shotgun (WGS) entry which is preliminary data.</text>
</comment>
<gene>
    <name evidence="2" type="ORF">DPMN_176294</name>
</gene>
<evidence type="ECO:0000313" key="3">
    <source>
        <dbReference type="Proteomes" id="UP000828390"/>
    </source>
</evidence>
<dbReference type="EMBL" id="JAIWYP010000009">
    <property type="protein sequence ID" value="KAH3774900.1"/>
    <property type="molecule type" value="Genomic_DNA"/>
</dbReference>
<feature type="region of interest" description="Disordered" evidence="1">
    <location>
        <begin position="1"/>
        <end position="33"/>
    </location>
</feature>
<organism evidence="2 3">
    <name type="scientific">Dreissena polymorpha</name>
    <name type="common">Zebra mussel</name>
    <name type="synonym">Mytilus polymorpha</name>
    <dbReference type="NCBI Taxonomy" id="45954"/>
    <lineage>
        <taxon>Eukaryota</taxon>
        <taxon>Metazoa</taxon>
        <taxon>Spiralia</taxon>
        <taxon>Lophotrochozoa</taxon>
        <taxon>Mollusca</taxon>
        <taxon>Bivalvia</taxon>
        <taxon>Autobranchia</taxon>
        <taxon>Heteroconchia</taxon>
        <taxon>Euheterodonta</taxon>
        <taxon>Imparidentia</taxon>
        <taxon>Neoheterodontei</taxon>
        <taxon>Myida</taxon>
        <taxon>Dreissenoidea</taxon>
        <taxon>Dreissenidae</taxon>
        <taxon>Dreissena</taxon>
    </lineage>
</organism>